<dbReference type="SUPFAM" id="SSF160651">
    <property type="entry name" value="FLJ32549 C-terminal domain-like"/>
    <property type="match status" value="1"/>
</dbReference>
<feature type="non-terminal residue" evidence="1">
    <location>
        <position position="1"/>
    </location>
</feature>
<proteinExistence type="predicted"/>
<reference evidence="1" key="1">
    <citation type="submission" date="2014-12" db="EMBL/GenBank/DDBJ databases">
        <title>Insight into the proteome of Arion vulgaris.</title>
        <authorList>
            <person name="Aradska J."/>
            <person name="Bulat T."/>
            <person name="Smidak R."/>
            <person name="Sarate P."/>
            <person name="Gangsoo J."/>
            <person name="Sialana F."/>
            <person name="Bilban M."/>
            <person name="Lubec G."/>
        </authorList>
    </citation>
    <scope>NUCLEOTIDE SEQUENCE</scope>
    <source>
        <tissue evidence="1">Skin</tissue>
    </source>
</reference>
<dbReference type="PANTHER" id="PTHR31581">
    <property type="entry name" value="KICSTOR COMPLEX PROTEIN C12ORF66"/>
    <property type="match status" value="1"/>
</dbReference>
<dbReference type="GO" id="GO:0042149">
    <property type="term" value="P:cellular response to glucose starvation"/>
    <property type="evidence" value="ECO:0007669"/>
    <property type="project" value="TreeGrafter"/>
</dbReference>
<dbReference type="InterPro" id="IPR038060">
    <property type="entry name" value="C12orf66-like_central_sf"/>
</dbReference>
<dbReference type="GO" id="GO:0061462">
    <property type="term" value="P:protein localization to lysosome"/>
    <property type="evidence" value="ECO:0007669"/>
    <property type="project" value="TreeGrafter"/>
</dbReference>
<gene>
    <name evidence="1" type="primary">ORF108608</name>
</gene>
<accession>A0A0B7ADP2</accession>
<sequence length="389" mass="44782">SQLATAEKNYNHLVYLGQKRFTHIVRTKDSAKSIYSMLLQEFQRMENIVPPVMSRTRDVESDQLLAHISGQLGFFVRARMKMIEFYEQLASLGTIRQWVNFNDLVMMCEEIQMDYSREFHHPLVSSLRAVCSFECDILCHLLRAQILMSTWSYLPCVLQLYDAHSKLNSWSDMIPVKEIKATFSRSSGKSSLPPLYNWLFKLKGILLSKFGFYFYDTLARQTIPAELKVALSKCPEDFVGKVQAFQKKSDATNVYLVLDAHGLTGHIRDGGYHNPDKYAVPLQGMETYTPIFSYPHERAISPVHWPNIIMMINSDSDGNKVKFFYDKATDRRPHSSYFIVRVDTRISLVVVFESKKNEKESSINSFLVDISAQLRCQNIMAGLKSFARS</sequence>
<dbReference type="GO" id="GO:1904262">
    <property type="term" value="P:negative regulation of TORC1 signaling"/>
    <property type="evidence" value="ECO:0007669"/>
    <property type="project" value="TreeGrafter"/>
</dbReference>
<evidence type="ECO:0000313" key="1">
    <source>
        <dbReference type="EMBL" id="CEK78156.1"/>
    </source>
</evidence>
<dbReference type="AlphaFoldDB" id="A0A0B7ADP2"/>
<dbReference type="InterPro" id="IPR018544">
    <property type="entry name" value="KICS_2"/>
</dbReference>
<dbReference type="GO" id="GO:0034198">
    <property type="term" value="P:cellular response to amino acid starvation"/>
    <property type="evidence" value="ECO:0007669"/>
    <property type="project" value="TreeGrafter"/>
</dbReference>
<dbReference type="EMBL" id="HACG01031291">
    <property type="protein sequence ID" value="CEK78156.1"/>
    <property type="molecule type" value="Transcribed_RNA"/>
</dbReference>
<protein>
    <submittedName>
        <fullName evidence="1">Uncharacterized protein</fullName>
    </submittedName>
</protein>
<dbReference type="SUPFAM" id="SSF158548">
    <property type="entry name" value="FLJ32549 domain-like"/>
    <property type="match status" value="1"/>
</dbReference>
<name>A0A0B7ADP2_9EUPU</name>
<dbReference type="PANTHER" id="PTHR31581:SF1">
    <property type="entry name" value="KICSTOR SUBUNIT 2"/>
    <property type="match status" value="1"/>
</dbReference>
<dbReference type="Gene3D" id="1.10.3450.30">
    <property type="match status" value="1"/>
</dbReference>
<dbReference type="Pfam" id="PF09404">
    <property type="entry name" value="C12orf66_like"/>
    <property type="match status" value="1"/>
</dbReference>
<organism evidence="1">
    <name type="scientific">Arion vulgaris</name>
    <dbReference type="NCBI Taxonomy" id="1028688"/>
    <lineage>
        <taxon>Eukaryota</taxon>
        <taxon>Metazoa</taxon>
        <taxon>Spiralia</taxon>
        <taxon>Lophotrochozoa</taxon>
        <taxon>Mollusca</taxon>
        <taxon>Gastropoda</taxon>
        <taxon>Heterobranchia</taxon>
        <taxon>Euthyneura</taxon>
        <taxon>Panpulmonata</taxon>
        <taxon>Eupulmonata</taxon>
        <taxon>Stylommatophora</taxon>
        <taxon>Helicina</taxon>
        <taxon>Arionoidea</taxon>
        <taxon>Arionidae</taxon>
        <taxon>Arion</taxon>
    </lineage>
</organism>